<keyword evidence="3" id="KW-0813">Transport</keyword>
<comment type="subcellular location">
    <subcellularLocation>
        <location evidence="1">Membrane</location>
        <topology evidence="1">Multi-pass membrane protein</topology>
    </subcellularLocation>
</comment>
<dbReference type="AlphaFoldDB" id="A0A0R3PY87"/>
<name>A0A0R3PY87_ANGCS</name>
<dbReference type="Gene3D" id="1.20.1080.10">
    <property type="entry name" value="Glycerol uptake facilitator protein"/>
    <property type="match status" value="1"/>
</dbReference>
<evidence type="ECO:0000256" key="5">
    <source>
        <dbReference type="ARBA" id="ARBA00022989"/>
    </source>
</evidence>
<protein>
    <submittedName>
        <fullName evidence="11">Aquaporin</fullName>
    </submittedName>
</protein>
<reference evidence="9 10" key="2">
    <citation type="submission" date="2018-11" db="EMBL/GenBank/DDBJ databases">
        <authorList>
            <consortium name="Pathogen Informatics"/>
        </authorList>
    </citation>
    <scope>NUCLEOTIDE SEQUENCE [LARGE SCALE GENOMIC DNA]</scope>
    <source>
        <strain evidence="9 10">Costa Rica</strain>
    </source>
</reference>
<dbReference type="WBParaSite" id="ACOC_0001136001-mRNA-1">
    <property type="protein sequence ID" value="ACOC_0001136001-mRNA-1"/>
    <property type="gene ID" value="ACOC_0001136001"/>
</dbReference>
<evidence type="ECO:0000256" key="4">
    <source>
        <dbReference type="ARBA" id="ARBA00022692"/>
    </source>
</evidence>
<evidence type="ECO:0000256" key="2">
    <source>
        <dbReference type="ARBA" id="ARBA00006175"/>
    </source>
</evidence>
<evidence type="ECO:0000313" key="11">
    <source>
        <dbReference type="WBParaSite" id="ACOC_0001136001-mRNA-1"/>
    </source>
</evidence>
<dbReference type="PANTHER" id="PTHR43829:SF5">
    <property type="entry name" value="AQUAPORIN-9"/>
    <property type="match status" value="1"/>
</dbReference>
<dbReference type="Proteomes" id="UP000267027">
    <property type="component" value="Unassembled WGS sequence"/>
</dbReference>
<evidence type="ECO:0000256" key="6">
    <source>
        <dbReference type="ARBA" id="ARBA00023136"/>
    </source>
</evidence>
<evidence type="ECO:0000313" key="9">
    <source>
        <dbReference type="EMBL" id="VDM62946.1"/>
    </source>
</evidence>
<dbReference type="PANTHER" id="PTHR43829">
    <property type="entry name" value="AQUAPORIN OR AQUAGLYCEROPORIN RELATED"/>
    <property type="match status" value="1"/>
</dbReference>
<keyword evidence="6 8" id="KW-0472">Membrane</keyword>
<evidence type="ECO:0000313" key="10">
    <source>
        <dbReference type="Proteomes" id="UP000267027"/>
    </source>
</evidence>
<gene>
    <name evidence="9" type="ORF">ACOC_LOCUS11361</name>
</gene>
<feature type="transmembrane region" description="Helical" evidence="8">
    <location>
        <begin position="35"/>
        <end position="55"/>
    </location>
</feature>
<comment type="function">
    <text evidence="7">Aquaglyceroporin that may modulate the water content and osmolytes during anhydrobiosis.</text>
</comment>
<organism evidence="11">
    <name type="scientific">Angiostrongylus costaricensis</name>
    <name type="common">Nematode worm</name>
    <dbReference type="NCBI Taxonomy" id="334426"/>
    <lineage>
        <taxon>Eukaryota</taxon>
        <taxon>Metazoa</taxon>
        <taxon>Ecdysozoa</taxon>
        <taxon>Nematoda</taxon>
        <taxon>Chromadorea</taxon>
        <taxon>Rhabditida</taxon>
        <taxon>Rhabditina</taxon>
        <taxon>Rhabditomorpha</taxon>
        <taxon>Strongyloidea</taxon>
        <taxon>Metastrongylidae</taxon>
        <taxon>Angiostrongylus</taxon>
    </lineage>
</organism>
<evidence type="ECO:0000256" key="1">
    <source>
        <dbReference type="ARBA" id="ARBA00004141"/>
    </source>
</evidence>
<proteinExistence type="inferred from homology"/>
<evidence type="ECO:0000256" key="8">
    <source>
        <dbReference type="SAM" id="Phobius"/>
    </source>
</evidence>
<dbReference type="GO" id="GO:0016323">
    <property type="term" value="C:basolateral plasma membrane"/>
    <property type="evidence" value="ECO:0007669"/>
    <property type="project" value="TreeGrafter"/>
</dbReference>
<dbReference type="OrthoDB" id="3222at2759"/>
<reference evidence="11" key="1">
    <citation type="submission" date="2017-02" db="UniProtKB">
        <authorList>
            <consortium name="WormBaseParasite"/>
        </authorList>
    </citation>
    <scope>IDENTIFICATION</scope>
</reference>
<dbReference type="STRING" id="334426.A0A0R3PY87"/>
<evidence type="ECO:0000256" key="3">
    <source>
        <dbReference type="ARBA" id="ARBA00022448"/>
    </source>
</evidence>
<sequence>MGMNLGYPINPARDLGPRLFALFIYGSEVFTYHNYYFWIPVIAPILGAVLAAWSYQLFIGAHIPDSNNEVHILDEAKIPLNDV</sequence>
<dbReference type="InterPro" id="IPR023271">
    <property type="entry name" value="Aquaporin-like"/>
</dbReference>
<dbReference type="GO" id="GO:0015250">
    <property type="term" value="F:water channel activity"/>
    <property type="evidence" value="ECO:0007669"/>
    <property type="project" value="TreeGrafter"/>
</dbReference>
<dbReference type="EMBL" id="UYYA01004675">
    <property type="protein sequence ID" value="VDM62946.1"/>
    <property type="molecule type" value="Genomic_DNA"/>
</dbReference>
<dbReference type="GO" id="GO:0015254">
    <property type="term" value="F:glycerol channel activity"/>
    <property type="evidence" value="ECO:0007669"/>
    <property type="project" value="TreeGrafter"/>
</dbReference>
<keyword evidence="4 8" id="KW-0812">Transmembrane</keyword>
<keyword evidence="10" id="KW-1185">Reference proteome</keyword>
<comment type="similarity">
    <text evidence="2">Belongs to the MIP/aquaporin (TC 1.A.8) family.</text>
</comment>
<dbReference type="SUPFAM" id="SSF81338">
    <property type="entry name" value="Aquaporin-like"/>
    <property type="match status" value="1"/>
</dbReference>
<keyword evidence="5 8" id="KW-1133">Transmembrane helix</keyword>
<dbReference type="InterPro" id="IPR050363">
    <property type="entry name" value="MIP/Aquaporin"/>
</dbReference>
<dbReference type="Pfam" id="PF00230">
    <property type="entry name" value="MIP"/>
    <property type="match status" value="1"/>
</dbReference>
<accession>A0A0R3PY87</accession>
<dbReference type="InterPro" id="IPR000425">
    <property type="entry name" value="MIP"/>
</dbReference>
<evidence type="ECO:0000256" key="7">
    <source>
        <dbReference type="ARBA" id="ARBA00045280"/>
    </source>
</evidence>
<dbReference type="OMA" id="CFAMNAG"/>